<reference evidence="2 3" key="1">
    <citation type="submission" date="2020-10" db="EMBL/GenBank/DDBJ databases">
        <title>The Coptis chinensis genome and diversification of protoberbering-type alkaloids.</title>
        <authorList>
            <person name="Wang B."/>
            <person name="Shu S."/>
            <person name="Song C."/>
            <person name="Liu Y."/>
        </authorList>
    </citation>
    <scope>NUCLEOTIDE SEQUENCE [LARGE SCALE GENOMIC DNA]</scope>
    <source>
        <strain evidence="2">HL-2020</strain>
        <tissue evidence="2">Leaf</tissue>
    </source>
</reference>
<keyword evidence="1" id="KW-1133">Transmembrane helix</keyword>
<gene>
    <name evidence="2" type="ORF">IFM89_005933</name>
</gene>
<comment type="caution">
    <text evidence="2">The sequence shown here is derived from an EMBL/GenBank/DDBJ whole genome shotgun (WGS) entry which is preliminary data.</text>
</comment>
<keyword evidence="1" id="KW-0812">Transmembrane</keyword>
<protein>
    <submittedName>
        <fullName evidence="2">Uncharacterized protein</fullName>
    </submittedName>
</protein>
<sequence length="207" mass="23099">MLLLTWNTFGDLLHALYVVALATLLPNVQVLQLLLGPQDLIMLMFRMRHLQLGSQELQMCRMFLLLCGFQELELTLLPSLKRRVIPQQSHIWGLYKLPPLPLFKKGILPLSDRPSLHSILGSSPLSLRASGSPSAFIRDRSNALRPSSSFSGRGMEVESNTYVALALDEDGIEDDISENQEDPFGDQCVNTPLISRLSMPSQVTTRA</sequence>
<dbReference type="AlphaFoldDB" id="A0A835M1Q6"/>
<dbReference type="EMBL" id="JADFTS010000003">
    <property type="protein sequence ID" value="KAF9613162.1"/>
    <property type="molecule type" value="Genomic_DNA"/>
</dbReference>
<proteinExistence type="predicted"/>
<accession>A0A835M1Q6</accession>
<organism evidence="2 3">
    <name type="scientific">Coptis chinensis</name>
    <dbReference type="NCBI Taxonomy" id="261450"/>
    <lineage>
        <taxon>Eukaryota</taxon>
        <taxon>Viridiplantae</taxon>
        <taxon>Streptophyta</taxon>
        <taxon>Embryophyta</taxon>
        <taxon>Tracheophyta</taxon>
        <taxon>Spermatophyta</taxon>
        <taxon>Magnoliopsida</taxon>
        <taxon>Ranunculales</taxon>
        <taxon>Ranunculaceae</taxon>
        <taxon>Coptidoideae</taxon>
        <taxon>Coptis</taxon>
    </lineage>
</organism>
<name>A0A835M1Q6_9MAGN</name>
<dbReference type="Proteomes" id="UP000631114">
    <property type="component" value="Unassembled WGS sequence"/>
</dbReference>
<keyword evidence="3" id="KW-1185">Reference proteome</keyword>
<evidence type="ECO:0000256" key="1">
    <source>
        <dbReference type="SAM" id="Phobius"/>
    </source>
</evidence>
<feature type="transmembrane region" description="Helical" evidence="1">
    <location>
        <begin position="12"/>
        <end position="36"/>
    </location>
</feature>
<evidence type="ECO:0000313" key="2">
    <source>
        <dbReference type="EMBL" id="KAF9613162.1"/>
    </source>
</evidence>
<evidence type="ECO:0000313" key="3">
    <source>
        <dbReference type="Proteomes" id="UP000631114"/>
    </source>
</evidence>
<keyword evidence="1" id="KW-0472">Membrane</keyword>